<dbReference type="EC" id="4.1.3.40" evidence="5"/>
<dbReference type="EMBL" id="CP091511">
    <property type="protein sequence ID" value="UOO89292.1"/>
    <property type="molecule type" value="Genomic_DNA"/>
</dbReference>
<dbReference type="InterPro" id="IPR028978">
    <property type="entry name" value="Chorismate_lyase_/UTRA_dom_sf"/>
</dbReference>
<keyword evidence="4" id="KW-0670">Pyruvate</keyword>
<evidence type="ECO:0000256" key="1">
    <source>
        <dbReference type="ARBA" id="ARBA00022490"/>
    </source>
</evidence>
<dbReference type="PANTHER" id="PTHR38683">
    <property type="entry name" value="CHORISMATE PYRUVATE-LYASE"/>
    <property type="match status" value="1"/>
</dbReference>
<keyword evidence="2" id="KW-0831">Ubiquinone biosynthesis</keyword>
<evidence type="ECO:0000256" key="4">
    <source>
        <dbReference type="ARBA" id="ARBA00023317"/>
    </source>
</evidence>
<dbReference type="SUPFAM" id="SSF64288">
    <property type="entry name" value="Chorismate lyase-like"/>
    <property type="match status" value="1"/>
</dbReference>
<dbReference type="Gene3D" id="3.40.1410.10">
    <property type="entry name" value="Chorismate lyase-like"/>
    <property type="match status" value="1"/>
</dbReference>
<evidence type="ECO:0000256" key="2">
    <source>
        <dbReference type="ARBA" id="ARBA00022688"/>
    </source>
</evidence>
<keyword evidence="3 5" id="KW-0456">Lyase</keyword>
<dbReference type="InterPro" id="IPR007440">
    <property type="entry name" value="Chorismate--pyruvate_lyase"/>
</dbReference>
<evidence type="ECO:0000256" key="3">
    <source>
        <dbReference type="ARBA" id="ARBA00023239"/>
    </source>
</evidence>
<proteinExistence type="predicted"/>
<dbReference type="GO" id="GO:0008813">
    <property type="term" value="F:chorismate lyase activity"/>
    <property type="evidence" value="ECO:0007669"/>
    <property type="project" value="UniProtKB-EC"/>
</dbReference>
<dbReference type="Proteomes" id="UP000832011">
    <property type="component" value="Chromosome"/>
</dbReference>
<dbReference type="PANTHER" id="PTHR38683:SF1">
    <property type="entry name" value="CHORISMATE PYRUVATE-LYASE"/>
    <property type="match status" value="1"/>
</dbReference>
<keyword evidence="6" id="KW-1185">Reference proteome</keyword>
<protein>
    <submittedName>
        <fullName evidence="5">Chorismate lyase</fullName>
        <ecNumber evidence="5">4.1.3.40</ecNumber>
    </submittedName>
</protein>
<gene>
    <name evidence="5" type="ORF">LVJ82_17915</name>
</gene>
<accession>A0ABY4E7D6</accession>
<evidence type="ECO:0000313" key="5">
    <source>
        <dbReference type="EMBL" id="UOO89292.1"/>
    </source>
</evidence>
<evidence type="ECO:0000313" key="6">
    <source>
        <dbReference type="Proteomes" id="UP000832011"/>
    </source>
</evidence>
<name>A0ABY4E7D6_9NEIS</name>
<reference evidence="5 6" key="1">
    <citation type="journal article" date="2022" name="Res Sq">
        <title>Evolution of multicellular longitudinally dividing oral cavity symbionts (Neisseriaceae).</title>
        <authorList>
            <person name="Nyongesa S."/>
            <person name="Weber P."/>
            <person name="Bernet E."/>
            <person name="Pullido F."/>
            <person name="Nieckarz M."/>
            <person name="Delaby M."/>
            <person name="Nieves C."/>
            <person name="Viehboeck T."/>
            <person name="Krause N."/>
            <person name="Rivera-Millot A."/>
            <person name="Nakamura A."/>
            <person name="Vischer N."/>
            <person name="VanNieuwenhze M."/>
            <person name="Brun Y."/>
            <person name="Cava F."/>
            <person name="Bulgheresi S."/>
            <person name="Veyrier F."/>
        </authorList>
    </citation>
    <scope>NUCLEOTIDE SEQUENCE [LARGE SCALE GENOMIC DNA]</scope>
    <source>
        <strain evidence="5 6">SN4</strain>
    </source>
</reference>
<keyword evidence="1" id="KW-0963">Cytoplasm</keyword>
<organism evidence="5 6">
    <name type="scientific">Vitreoscilla massiliensis</name>
    <dbReference type="NCBI Taxonomy" id="1689272"/>
    <lineage>
        <taxon>Bacteria</taxon>
        <taxon>Pseudomonadati</taxon>
        <taxon>Pseudomonadota</taxon>
        <taxon>Betaproteobacteria</taxon>
        <taxon>Neisseriales</taxon>
        <taxon>Neisseriaceae</taxon>
        <taxon>Vitreoscilla</taxon>
    </lineage>
</organism>
<dbReference type="Pfam" id="PF04345">
    <property type="entry name" value="Chor_lyase"/>
    <property type="match status" value="1"/>
</dbReference>
<sequence length="168" mass="18923">MKPLDTWLTLENGFSLDDNTAYLADILQAIPLTLALKAKCPQFSVELLHLGHSVVANDEQVYIATEQGYSREVGLCLQQQTVVWARSVCAGDDAAWHEIMDCGTQPLGMRLYELPLRRTEFEFAYLSPEHPANPCDEIIVSRRSCFYLQAAPLLLIESFLPTLKPHDE</sequence>
<dbReference type="RefSeq" id="WP_058356992.1">
    <property type="nucleotide sequence ID" value="NZ_CABKVG010000010.1"/>
</dbReference>